<dbReference type="AlphaFoldDB" id="A0A2L2TW45"/>
<reference evidence="2" key="1">
    <citation type="submission" date="2014-10" db="EMBL/GenBank/DDBJ databases">
        <authorList>
            <person name="King R."/>
        </authorList>
    </citation>
    <scope>NUCLEOTIDE SEQUENCE [LARGE SCALE GENOMIC DNA]</scope>
    <source>
        <strain evidence="2">A3/5</strain>
    </source>
</reference>
<protein>
    <submittedName>
        <fullName evidence="1">Uncharacterized protein</fullName>
    </submittedName>
</protein>
<keyword evidence="2" id="KW-1185">Reference proteome</keyword>
<evidence type="ECO:0000313" key="2">
    <source>
        <dbReference type="Proteomes" id="UP000245910"/>
    </source>
</evidence>
<organism evidence="1 2">
    <name type="scientific">Fusarium venenatum</name>
    <dbReference type="NCBI Taxonomy" id="56646"/>
    <lineage>
        <taxon>Eukaryota</taxon>
        <taxon>Fungi</taxon>
        <taxon>Dikarya</taxon>
        <taxon>Ascomycota</taxon>
        <taxon>Pezizomycotina</taxon>
        <taxon>Sordariomycetes</taxon>
        <taxon>Hypocreomycetidae</taxon>
        <taxon>Hypocreales</taxon>
        <taxon>Nectriaceae</taxon>
        <taxon>Fusarium</taxon>
    </lineage>
</organism>
<dbReference type="EMBL" id="LN649229">
    <property type="protein sequence ID" value="CEI64695.1"/>
    <property type="molecule type" value="Genomic_DNA"/>
</dbReference>
<sequence>MSIQTLGVSAILKDSDYPSYPLHFCIAVGNFRTLQFLLNKASFDTINESDGKWGAPLYIAVHLDN</sequence>
<proteinExistence type="predicted"/>
<name>A0A2L2TW45_9HYPO</name>
<accession>A0A2L2TW45</accession>
<dbReference type="Proteomes" id="UP000245910">
    <property type="component" value="Chromosome I"/>
</dbReference>
<dbReference type="STRING" id="56646.A0A2L2TW45"/>
<evidence type="ECO:0000313" key="1">
    <source>
        <dbReference type="EMBL" id="CEI64695.1"/>
    </source>
</evidence>